<keyword evidence="1" id="KW-0862">Zinc</keyword>
<dbReference type="EMBL" id="BDDD01002266">
    <property type="protein sequence ID" value="GAV80819.1"/>
    <property type="molecule type" value="Genomic_DNA"/>
</dbReference>
<feature type="region of interest" description="Disordered" evidence="2">
    <location>
        <begin position="1"/>
        <end position="24"/>
    </location>
</feature>
<dbReference type="Proteomes" id="UP000187406">
    <property type="component" value="Unassembled WGS sequence"/>
</dbReference>
<proteinExistence type="predicted"/>
<feature type="compositionally biased region" description="Polar residues" evidence="2">
    <location>
        <begin position="1"/>
        <end position="15"/>
    </location>
</feature>
<keyword evidence="1" id="KW-0863">Zinc-finger</keyword>
<name>A0A1Q3CKP8_CEPFO</name>
<evidence type="ECO:0000256" key="2">
    <source>
        <dbReference type="SAM" id="MobiDB-lite"/>
    </source>
</evidence>
<keyword evidence="5" id="KW-1185">Reference proteome</keyword>
<dbReference type="GO" id="GO:0003676">
    <property type="term" value="F:nucleic acid binding"/>
    <property type="evidence" value="ECO:0007669"/>
    <property type="project" value="InterPro"/>
</dbReference>
<dbReference type="GO" id="GO:0008270">
    <property type="term" value="F:zinc ion binding"/>
    <property type="evidence" value="ECO:0007669"/>
    <property type="project" value="UniProtKB-KW"/>
</dbReference>
<dbReference type="SUPFAM" id="SSF57756">
    <property type="entry name" value="Retrovirus zinc finger-like domains"/>
    <property type="match status" value="1"/>
</dbReference>
<dbReference type="OrthoDB" id="514078at2759"/>
<feature type="domain" description="CCHC-type" evidence="3">
    <location>
        <begin position="29"/>
        <end position="42"/>
    </location>
</feature>
<accession>A0A1Q3CKP8</accession>
<gene>
    <name evidence="4" type="ORF">CFOL_v3_24279</name>
</gene>
<comment type="caution">
    <text evidence="4">The sequence shown here is derived from an EMBL/GenBank/DDBJ whole genome shotgun (WGS) entry which is preliminary data.</text>
</comment>
<evidence type="ECO:0000313" key="4">
    <source>
        <dbReference type="EMBL" id="GAV80819.1"/>
    </source>
</evidence>
<evidence type="ECO:0000259" key="3">
    <source>
        <dbReference type="PROSITE" id="PS50158"/>
    </source>
</evidence>
<dbReference type="InterPro" id="IPR001878">
    <property type="entry name" value="Znf_CCHC"/>
</dbReference>
<keyword evidence="1" id="KW-0479">Metal-binding</keyword>
<dbReference type="PROSITE" id="PS50158">
    <property type="entry name" value="ZF_CCHC"/>
    <property type="match status" value="2"/>
</dbReference>
<protein>
    <recommendedName>
        <fullName evidence="3">CCHC-type domain-containing protein</fullName>
    </recommendedName>
</protein>
<evidence type="ECO:0000313" key="5">
    <source>
        <dbReference type="Proteomes" id="UP000187406"/>
    </source>
</evidence>
<dbReference type="InParanoid" id="A0A1Q3CKP8"/>
<dbReference type="SMART" id="SM00343">
    <property type="entry name" value="ZnF_C2HC"/>
    <property type="match status" value="2"/>
</dbReference>
<dbReference type="AlphaFoldDB" id="A0A1Q3CKP8"/>
<feature type="region of interest" description="Disordered" evidence="2">
    <location>
        <begin position="63"/>
        <end position="91"/>
    </location>
</feature>
<reference evidence="5" key="1">
    <citation type="submission" date="2016-04" db="EMBL/GenBank/DDBJ databases">
        <title>Cephalotus genome sequencing.</title>
        <authorList>
            <person name="Fukushima K."/>
            <person name="Hasebe M."/>
            <person name="Fang X."/>
        </authorList>
    </citation>
    <scope>NUCLEOTIDE SEQUENCE [LARGE SCALE GENOMIC DNA]</scope>
    <source>
        <strain evidence="5">cv. St1</strain>
    </source>
</reference>
<sequence length="117" mass="12615">MKNCTGDPSQQTANCGTPDLGRSARARDCTYCGRTGHQLKNCWRWNGWCLRCGASNHLLKDCPERQGSVPTEPTSRSEAAPGPSQRGGKDKGIMGGKIFALTCIILDHNVVNGLTIL</sequence>
<feature type="domain" description="CCHC-type" evidence="3">
    <location>
        <begin position="49"/>
        <end position="64"/>
    </location>
</feature>
<feature type="compositionally biased region" description="Polar residues" evidence="2">
    <location>
        <begin position="68"/>
        <end position="77"/>
    </location>
</feature>
<dbReference type="Gene3D" id="4.10.60.10">
    <property type="entry name" value="Zinc finger, CCHC-type"/>
    <property type="match status" value="1"/>
</dbReference>
<evidence type="ECO:0000256" key="1">
    <source>
        <dbReference type="PROSITE-ProRule" id="PRU00047"/>
    </source>
</evidence>
<organism evidence="4 5">
    <name type="scientific">Cephalotus follicularis</name>
    <name type="common">Albany pitcher plant</name>
    <dbReference type="NCBI Taxonomy" id="3775"/>
    <lineage>
        <taxon>Eukaryota</taxon>
        <taxon>Viridiplantae</taxon>
        <taxon>Streptophyta</taxon>
        <taxon>Embryophyta</taxon>
        <taxon>Tracheophyta</taxon>
        <taxon>Spermatophyta</taxon>
        <taxon>Magnoliopsida</taxon>
        <taxon>eudicotyledons</taxon>
        <taxon>Gunneridae</taxon>
        <taxon>Pentapetalae</taxon>
        <taxon>rosids</taxon>
        <taxon>fabids</taxon>
        <taxon>Oxalidales</taxon>
        <taxon>Cephalotaceae</taxon>
        <taxon>Cephalotus</taxon>
    </lineage>
</organism>
<dbReference type="InterPro" id="IPR036875">
    <property type="entry name" value="Znf_CCHC_sf"/>
</dbReference>